<comment type="caution">
    <text evidence="2">The sequence shown here is derived from an EMBL/GenBank/DDBJ whole genome shotgun (WGS) entry which is preliminary data.</text>
</comment>
<dbReference type="AlphaFoldDB" id="A0A9P6AYI4"/>
<reference evidence="2" key="1">
    <citation type="journal article" date="2020" name="Nat. Commun.">
        <title>Large-scale genome sequencing of mycorrhizal fungi provides insights into the early evolution of symbiotic traits.</title>
        <authorList>
            <person name="Miyauchi S."/>
            <person name="Kiss E."/>
            <person name="Kuo A."/>
            <person name="Drula E."/>
            <person name="Kohler A."/>
            <person name="Sanchez-Garcia M."/>
            <person name="Morin E."/>
            <person name="Andreopoulos B."/>
            <person name="Barry K.W."/>
            <person name="Bonito G."/>
            <person name="Buee M."/>
            <person name="Carver A."/>
            <person name="Chen C."/>
            <person name="Cichocki N."/>
            <person name="Clum A."/>
            <person name="Culley D."/>
            <person name="Crous P.W."/>
            <person name="Fauchery L."/>
            <person name="Girlanda M."/>
            <person name="Hayes R.D."/>
            <person name="Keri Z."/>
            <person name="LaButti K."/>
            <person name="Lipzen A."/>
            <person name="Lombard V."/>
            <person name="Magnuson J."/>
            <person name="Maillard F."/>
            <person name="Murat C."/>
            <person name="Nolan M."/>
            <person name="Ohm R.A."/>
            <person name="Pangilinan J."/>
            <person name="Pereira M.F."/>
            <person name="Perotto S."/>
            <person name="Peter M."/>
            <person name="Pfister S."/>
            <person name="Riley R."/>
            <person name="Sitrit Y."/>
            <person name="Stielow J.B."/>
            <person name="Szollosi G."/>
            <person name="Zifcakova L."/>
            <person name="Stursova M."/>
            <person name="Spatafora J.W."/>
            <person name="Tedersoo L."/>
            <person name="Vaario L.M."/>
            <person name="Yamada A."/>
            <person name="Yan M."/>
            <person name="Wang P."/>
            <person name="Xu J."/>
            <person name="Bruns T."/>
            <person name="Baldrian P."/>
            <person name="Vilgalys R."/>
            <person name="Dunand C."/>
            <person name="Henrissat B."/>
            <person name="Grigoriev I.V."/>
            <person name="Hibbett D."/>
            <person name="Nagy L.G."/>
            <person name="Martin F.M."/>
        </authorList>
    </citation>
    <scope>NUCLEOTIDE SEQUENCE</scope>
    <source>
        <strain evidence="2">UP504</strain>
    </source>
</reference>
<gene>
    <name evidence="2" type="ORF">BS47DRAFT_1343985</name>
</gene>
<keyword evidence="1" id="KW-0812">Transmembrane</keyword>
<keyword evidence="1" id="KW-1133">Transmembrane helix</keyword>
<accession>A0A9P6AYI4</accession>
<evidence type="ECO:0000256" key="1">
    <source>
        <dbReference type="SAM" id="Phobius"/>
    </source>
</evidence>
<dbReference type="EMBL" id="MU128969">
    <property type="protein sequence ID" value="KAF9513720.1"/>
    <property type="molecule type" value="Genomic_DNA"/>
</dbReference>
<organism evidence="2 3">
    <name type="scientific">Hydnum rufescens UP504</name>
    <dbReference type="NCBI Taxonomy" id="1448309"/>
    <lineage>
        <taxon>Eukaryota</taxon>
        <taxon>Fungi</taxon>
        <taxon>Dikarya</taxon>
        <taxon>Basidiomycota</taxon>
        <taxon>Agaricomycotina</taxon>
        <taxon>Agaricomycetes</taxon>
        <taxon>Cantharellales</taxon>
        <taxon>Hydnaceae</taxon>
        <taxon>Hydnum</taxon>
    </lineage>
</organism>
<keyword evidence="1" id="KW-0472">Membrane</keyword>
<feature type="transmembrane region" description="Helical" evidence="1">
    <location>
        <begin position="12"/>
        <end position="29"/>
    </location>
</feature>
<evidence type="ECO:0000313" key="3">
    <source>
        <dbReference type="Proteomes" id="UP000886523"/>
    </source>
</evidence>
<evidence type="ECO:0000313" key="2">
    <source>
        <dbReference type="EMBL" id="KAF9513720.1"/>
    </source>
</evidence>
<sequence length="68" mass="7608">MHAIPSLVPLESAWSIWFISGLAIFATISENYHAYGILFSPVTRSADITVDIHALWICLDRFLMVAQS</sequence>
<proteinExistence type="predicted"/>
<dbReference type="Proteomes" id="UP000886523">
    <property type="component" value="Unassembled WGS sequence"/>
</dbReference>
<name>A0A9P6AYI4_9AGAM</name>
<protein>
    <submittedName>
        <fullName evidence="2">Uncharacterized protein</fullName>
    </submittedName>
</protein>
<keyword evidence="3" id="KW-1185">Reference proteome</keyword>